<evidence type="ECO:0000256" key="1">
    <source>
        <dbReference type="ARBA" id="ARBA00004651"/>
    </source>
</evidence>
<dbReference type="InterPro" id="IPR036259">
    <property type="entry name" value="MFS_trans_sf"/>
</dbReference>
<accession>A0ABV7K6A4</accession>
<feature type="transmembrane region" description="Helical" evidence="6">
    <location>
        <begin position="110"/>
        <end position="137"/>
    </location>
</feature>
<evidence type="ECO:0000313" key="8">
    <source>
        <dbReference type="EMBL" id="MFC3204928.1"/>
    </source>
</evidence>
<feature type="transmembrane region" description="Helical" evidence="6">
    <location>
        <begin position="217"/>
        <end position="235"/>
    </location>
</feature>
<dbReference type="CDD" id="cd17473">
    <property type="entry name" value="MFS_arabinose_efflux_permease_like"/>
    <property type="match status" value="1"/>
</dbReference>
<dbReference type="RefSeq" id="WP_378217856.1">
    <property type="nucleotide sequence ID" value="NZ_JBHRTK010000001.1"/>
</dbReference>
<dbReference type="PROSITE" id="PS50850">
    <property type="entry name" value="MFS"/>
    <property type="match status" value="1"/>
</dbReference>
<dbReference type="PROSITE" id="PS00216">
    <property type="entry name" value="SUGAR_TRANSPORT_1"/>
    <property type="match status" value="1"/>
</dbReference>
<feature type="transmembrane region" description="Helical" evidence="6">
    <location>
        <begin position="375"/>
        <end position="397"/>
    </location>
</feature>
<evidence type="ECO:0000259" key="7">
    <source>
        <dbReference type="PROSITE" id="PS50850"/>
    </source>
</evidence>
<feature type="transmembrane region" description="Helical" evidence="6">
    <location>
        <begin position="85"/>
        <end position="104"/>
    </location>
</feature>
<protein>
    <submittedName>
        <fullName evidence="8">MFS transporter</fullName>
    </submittedName>
</protein>
<dbReference type="InterPro" id="IPR011701">
    <property type="entry name" value="MFS"/>
</dbReference>
<dbReference type="InterPro" id="IPR005829">
    <property type="entry name" value="Sugar_transporter_CS"/>
</dbReference>
<dbReference type="Proteomes" id="UP001595583">
    <property type="component" value="Unassembled WGS sequence"/>
</dbReference>
<comment type="subcellular location">
    <subcellularLocation>
        <location evidence="1">Cell membrane</location>
        <topology evidence="1">Multi-pass membrane protein</topology>
    </subcellularLocation>
</comment>
<dbReference type="SUPFAM" id="SSF103473">
    <property type="entry name" value="MFS general substrate transporter"/>
    <property type="match status" value="1"/>
</dbReference>
<evidence type="ECO:0000256" key="6">
    <source>
        <dbReference type="SAM" id="Phobius"/>
    </source>
</evidence>
<dbReference type="InterPro" id="IPR050189">
    <property type="entry name" value="MFS_Efflux_Transporters"/>
</dbReference>
<dbReference type="InterPro" id="IPR020846">
    <property type="entry name" value="MFS_dom"/>
</dbReference>
<feature type="transmembrane region" description="Helical" evidence="6">
    <location>
        <begin position="282"/>
        <end position="304"/>
    </location>
</feature>
<proteinExistence type="predicted"/>
<feature type="transmembrane region" description="Helical" evidence="6">
    <location>
        <begin position="348"/>
        <end position="369"/>
    </location>
</feature>
<keyword evidence="9" id="KW-1185">Reference proteome</keyword>
<evidence type="ECO:0000256" key="3">
    <source>
        <dbReference type="ARBA" id="ARBA00022692"/>
    </source>
</evidence>
<comment type="caution">
    <text evidence="8">The sequence shown here is derived from an EMBL/GenBank/DDBJ whole genome shotgun (WGS) entry which is preliminary data.</text>
</comment>
<sequence length="409" mass="42826">MEIMSRTTEMPIWRDSRAVALLMAATLTVMANATVSPALPGLQRLFADEHHSALLTRLLVTAPSLSIALLAPLAGLAVDWIGRRVLLLAGIMLFVIAGTAGSYLPDLLTIFLSRIVLGIAVAFIMTAQTALIGDYFTGGARTALTGLQISARNFGGLVFILLAGLVAMASPRWVFGVYGIALLMVPIAWMVIVEPRRPLSGSRDASPSGLEEAAKQWHLLFIGLMVLQSLTNMFFSIMPTQLPFFLEAGGYSGPAMTSLTLSVLMLSGGSVALAYSPIQRAIGYVGVYSAGYACMASGFLLLVVSSAPLFSLGGAALIGAGYAVVSPTFVGLTLALSPLHRRGLASGLLTASVFIGQFISPLLITPAIASAGYEGPFLLVAVLLGSMAVIALGSALLRTTQIRHSTDRI</sequence>
<keyword evidence="4 6" id="KW-1133">Transmembrane helix</keyword>
<organism evidence="8 9">
    <name type="scientific">Aquamicrobium soli</name>
    <dbReference type="NCBI Taxonomy" id="1811518"/>
    <lineage>
        <taxon>Bacteria</taxon>
        <taxon>Pseudomonadati</taxon>
        <taxon>Pseudomonadota</taxon>
        <taxon>Alphaproteobacteria</taxon>
        <taxon>Hyphomicrobiales</taxon>
        <taxon>Phyllobacteriaceae</taxon>
        <taxon>Aquamicrobium</taxon>
    </lineage>
</organism>
<feature type="domain" description="Major facilitator superfamily (MFS) profile" evidence="7">
    <location>
        <begin position="17"/>
        <end position="403"/>
    </location>
</feature>
<dbReference type="PANTHER" id="PTHR43124:SF3">
    <property type="entry name" value="CHLORAMPHENICOL EFFLUX PUMP RV0191"/>
    <property type="match status" value="1"/>
</dbReference>
<feature type="transmembrane region" description="Helical" evidence="6">
    <location>
        <begin position="57"/>
        <end position="78"/>
    </location>
</feature>
<keyword evidence="3 6" id="KW-0812">Transmembrane</keyword>
<evidence type="ECO:0000313" key="9">
    <source>
        <dbReference type="Proteomes" id="UP001595583"/>
    </source>
</evidence>
<evidence type="ECO:0000256" key="4">
    <source>
        <dbReference type="ARBA" id="ARBA00022989"/>
    </source>
</evidence>
<feature type="transmembrane region" description="Helical" evidence="6">
    <location>
        <begin position="255"/>
        <end position="275"/>
    </location>
</feature>
<evidence type="ECO:0000256" key="5">
    <source>
        <dbReference type="ARBA" id="ARBA00023136"/>
    </source>
</evidence>
<name>A0ABV7K6A4_9HYPH</name>
<feature type="transmembrane region" description="Helical" evidence="6">
    <location>
        <begin position="310"/>
        <end position="336"/>
    </location>
</feature>
<reference evidence="9" key="1">
    <citation type="journal article" date="2019" name="Int. J. Syst. Evol. Microbiol.">
        <title>The Global Catalogue of Microorganisms (GCM) 10K type strain sequencing project: providing services to taxonomists for standard genome sequencing and annotation.</title>
        <authorList>
            <consortium name="The Broad Institute Genomics Platform"/>
            <consortium name="The Broad Institute Genome Sequencing Center for Infectious Disease"/>
            <person name="Wu L."/>
            <person name="Ma J."/>
        </authorList>
    </citation>
    <scope>NUCLEOTIDE SEQUENCE [LARGE SCALE GENOMIC DNA]</scope>
    <source>
        <strain evidence="9">KCTC 52165</strain>
    </source>
</reference>
<evidence type="ECO:0000256" key="2">
    <source>
        <dbReference type="ARBA" id="ARBA00022475"/>
    </source>
</evidence>
<dbReference type="EMBL" id="JBHRTK010000001">
    <property type="protein sequence ID" value="MFC3204928.1"/>
    <property type="molecule type" value="Genomic_DNA"/>
</dbReference>
<keyword evidence="2" id="KW-1003">Cell membrane</keyword>
<dbReference type="Gene3D" id="1.20.1250.20">
    <property type="entry name" value="MFS general substrate transporter like domains"/>
    <property type="match status" value="1"/>
</dbReference>
<feature type="transmembrane region" description="Helical" evidence="6">
    <location>
        <begin position="149"/>
        <end position="169"/>
    </location>
</feature>
<dbReference type="PANTHER" id="PTHR43124">
    <property type="entry name" value="PURINE EFFLUX PUMP PBUE"/>
    <property type="match status" value="1"/>
</dbReference>
<dbReference type="Pfam" id="PF07690">
    <property type="entry name" value="MFS_1"/>
    <property type="match status" value="1"/>
</dbReference>
<keyword evidence="5 6" id="KW-0472">Membrane</keyword>
<feature type="transmembrane region" description="Helical" evidence="6">
    <location>
        <begin position="175"/>
        <end position="193"/>
    </location>
</feature>
<gene>
    <name evidence="8" type="ORF">ACFOHJ_01775</name>
</gene>